<feature type="transmembrane region" description="Helical" evidence="5">
    <location>
        <begin position="152"/>
        <end position="170"/>
    </location>
</feature>
<evidence type="ECO:0000256" key="2">
    <source>
        <dbReference type="ARBA" id="ARBA00022692"/>
    </source>
</evidence>
<evidence type="ECO:0000256" key="4">
    <source>
        <dbReference type="ARBA" id="ARBA00023136"/>
    </source>
</evidence>
<dbReference type="PANTHER" id="PTHR43424:SF1">
    <property type="entry name" value="LOCUS PUTATIVE PROTEIN 1-RELATED"/>
    <property type="match status" value="1"/>
</dbReference>
<accession>A0ABY9PUM6</accession>
<dbReference type="CDD" id="cd13128">
    <property type="entry name" value="MATE_Wzx_like"/>
    <property type="match status" value="1"/>
</dbReference>
<keyword evidence="2 5" id="KW-0812">Transmembrane</keyword>
<dbReference type="EMBL" id="CP133586">
    <property type="protein sequence ID" value="WMT16483.1"/>
    <property type="molecule type" value="Genomic_DNA"/>
</dbReference>
<feature type="transmembrane region" description="Helical" evidence="5">
    <location>
        <begin position="90"/>
        <end position="111"/>
    </location>
</feature>
<dbReference type="RefSeq" id="WP_309206337.1">
    <property type="nucleotide sequence ID" value="NZ_CP133586.1"/>
</dbReference>
<evidence type="ECO:0000313" key="7">
    <source>
        <dbReference type="Proteomes" id="UP001235341"/>
    </source>
</evidence>
<feature type="transmembrane region" description="Helical" evidence="5">
    <location>
        <begin position="325"/>
        <end position="346"/>
    </location>
</feature>
<feature type="transmembrane region" description="Helical" evidence="5">
    <location>
        <begin position="49"/>
        <end position="70"/>
    </location>
</feature>
<dbReference type="PANTHER" id="PTHR43424">
    <property type="entry name" value="LOCUS PUTATIVE PROTEIN 1-RELATED"/>
    <property type="match status" value="1"/>
</dbReference>
<dbReference type="InterPro" id="IPR052556">
    <property type="entry name" value="PolySynth_Transporter"/>
</dbReference>
<protein>
    <submittedName>
        <fullName evidence="6">Flippase</fullName>
    </submittedName>
</protein>
<feature type="transmembrane region" description="Helical" evidence="5">
    <location>
        <begin position="216"/>
        <end position="236"/>
    </location>
</feature>
<reference evidence="6 7" key="1">
    <citation type="submission" date="2023-08" db="EMBL/GenBank/DDBJ databases">
        <title>Complete Genome and Methylome dissection of Serratia fonticola NEB369.</title>
        <authorList>
            <person name="Fomenkov A."/>
            <person name="Roberts R.D."/>
        </authorList>
    </citation>
    <scope>NUCLEOTIDE SEQUENCE [LARGE SCALE GENOMIC DNA]</scope>
    <source>
        <strain evidence="6 7">NEB369</strain>
    </source>
</reference>
<gene>
    <name evidence="6" type="ORF">RFB13_09240</name>
</gene>
<feature type="transmembrane region" description="Helical" evidence="5">
    <location>
        <begin position="117"/>
        <end position="140"/>
    </location>
</feature>
<feature type="transmembrane region" description="Helical" evidence="5">
    <location>
        <begin position="367"/>
        <end position="385"/>
    </location>
</feature>
<keyword evidence="4 5" id="KW-0472">Membrane</keyword>
<evidence type="ECO:0000256" key="3">
    <source>
        <dbReference type="ARBA" id="ARBA00022989"/>
    </source>
</evidence>
<evidence type="ECO:0000256" key="5">
    <source>
        <dbReference type="SAM" id="Phobius"/>
    </source>
</evidence>
<dbReference type="InterPro" id="IPR002797">
    <property type="entry name" value="Polysacc_synth"/>
</dbReference>
<keyword evidence="3 5" id="KW-1133">Transmembrane helix</keyword>
<keyword evidence="7" id="KW-1185">Reference proteome</keyword>
<feature type="transmembrane region" description="Helical" evidence="5">
    <location>
        <begin position="391"/>
        <end position="410"/>
    </location>
</feature>
<dbReference type="Proteomes" id="UP001235341">
    <property type="component" value="Chromosome"/>
</dbReference>
<feature type="transmembrane region" description="Helical" evidence="5">
    <location>
        <begin position="295"/>
        <end position="319"/>
    </location>
</feature>
<evidence type="ECO:0000256" key="1">
    <source>
        <dbReference type="ARBA" id="ARBA00004141"/>
    </source>
</evidence>
<feature type="transmembrane region" description="Helical" evidence="5">
    <location>
        <begin position="12"/>
        <end position="37"/>
    </location>
</feature>
<proteinExistence type="predicted"/>
<comment type="subcellular location">
    <subcellularLocation>
        <location evidence="1">Membrane</location>
        <topology evidence="1">Multi-pass membrane protein</topology>
    </subcellularLocation>
</comment>
<feature type="transmembrane region" description="Helical" evidence="5">
    <location>
        <begin position="256"/>
        <end position="275"/>
    </location>
</feature>
<organism evidence="6 7">
    <name type="scientific">Serratia fonticola</name>
    <dbReference type="NCBI Taxonomy" id="47917"/>
    <lineage>
        <taxon>Bacteria</taxon>
        <taxon>Pseudomonadati</taxon>
        <taxon>Pseudomonadota</taxon>
        <taxon>Gammaproteobacteria</taxon>
        <taxon>Enterobacterales</taxon>
        <taxon>Yersiniaceae</taxon>
        <taxon>Serratia</taxon>
    </lineage>
</organism>
<dbReference type="Pfam" id="PF01943">
    <property type="entry name" value="Polysacc_synt"/>
    <property type="match status" value="1"/>
</dbReference>
<name>A0ABY9PUM6_SERFO</name>
<feature type="transmembrane region" description="Helical" evidence="5">
    <location>
        <begin position="176"/>
        <end position="196"/>
    </location>
</feature>
<evidence type="ECO:0000313" key="6">
    <source>
        <dbReference type="EMBL" id="WMT16483.1"/>
    </source>
</evidence>
<sequence>MGIYSRLTTNRSVLNMLWLSGDSIFRMGLGFVVSVWLARYLGPDNFGLFNYALAIIAIYTSVAALGMNGVVVRELIQDPENAGRIMGTSFILQIIGSLIASFLVIFTILALKSNENNILVVALVMIPSILLRSTDILKYWFESTISSKNTVIAQNLAFIISSLTKIFLIYYGFSYIAISCTISLEAFIVSAMLFFLYRRKKVKAKWQWDITEAKRLFLQSWPLILSGLALMLYMRIDQIMIGNLINNTAVGIYSVAVKMVEVWYFFPIAIVSSLFPKIIKEKHLCEDKYNEKMQFLYDVMVVLGMSLAIFVTCLSGYIVKFFYGVQYYEAIPLIRIYAWVSIFYFLSSASGRWYINEGLQMYAFTRNLFGLIICFMLNFMLIPLHGLNGSAFSTLVAYFCAAYLFDAFHYKTRVSFLQKSRALWIPGALVRIVKNIKGR</sequence>